<dbReference type="PRINTS" id="PR01179">
    <property type="entry name" value="ODADCRBXLASE"/>
</dbReference>
<feature type="domain" description="Orn/DAP/Arg decarboxylase 2 N-terminal" evidence="7">
    <location>
        <begin position="55"/>
        <end position="244"/>
    </location>
</feature>
<dbReference type="InterPro" id="IPR002433">
    <property type="entry name" value="Orn_de-COase"/>
</dbReference>
<evidence type="ECO:0000256" key="4">
    <source>
        <dbReference type="RuleBase" id="RU003737"/>
    </source>
</evidence>
<dbReference type="GO" id="GO:0006596">
    <property type="term" value="P:polyamine biosynthetic process"/>
    <property type="evidence" value="ECO:0007669"/>
    <property type="project" value="InterPro"/>
</dbReference>
<dbReference type="GO" id="GO:0009089">
    <property type="term" value="P:lysine biosynthetic process via diaminopimelate"/>
    <property type="evidence" value="ECO:0007669"/>
    <property type="project" value="TreeGrafter"/>
</dbReference>
<dbReference type="InterPro" id="IPR022643">
    <property type="entry name" value="De-COase2_C"/>
</dbReference>
<dbReference type="InterPro" id="IPR000183">
    <property type="entry name" value="Orn/DAP/Arg_de-COase"/>
</dbReference>
<sequence length="460" mass="49273">MISDGAVHCRLLEERELLRFVEPHFRRRAVYLAAAAAHGSPLYLIDAQTLRARARRCLEAWIGAWPGAGVFYAVKSNAHPEVCRLLVAEGLGLDVSSGRELELALAAGAERIIFSGPGKTPDELRLALHHAARVTVLLDSFGELRRLTSIAAEAGASPRAGVRLTTEETGLWRKFGIPLAALPDFLAAAGRGGRVTIAGLQFHTSWNLSPDRQLAFIERLGRALADLPAGAGERLEFLDVGGGFWPERGEWLHAPPPGSIPTDPATRGEAAGERGADGSAPTVPDASAPRAAGAAAAPAGARPKPPPPQPRPHFVCPAQPLELFAGALAGAVRRWISPHAPVAMHCEPGRWLSDEAMHLLLTVIDLKRPDLAVTDGATNAVGWERFETDYCPVLNLSRPAPTERAADIHGSLCTPHDVWGSAYFGEGIEEGDRLLIPAQGAYTYSLRQEFIKPLPRTVLI</sequence>
<evidence type="ECO:0000256" key="2">
    <source>
        <dbReference type="ARBA" id="ARBA00022898"/>
    </source>
</evidence>
<keyword evidence="2 3" id="KW-0663">Pyridoxal phosphate</keyword>
<dbReference type="PANTHER" id="PTHR43727">
    <property type="entry name" value="DIAMINOPIMELATE DECARBOXYLASE"/>
    <property type="match status" value="1"/>
</dbReference>
<dbReference type="Pfam" id="PF00278">
    <property type="entry name" value="Orn_DAP_Arg_deC"/>
    <property type="match status" value="1"/>
</dbReference>
<dbReference type="SUPFAM" id="SSF50621">
    <property type="entry name" value="Alanine racemase C-terminal domain-like"/>
    <property type="match status" value="1"/>
</dbReference>
<feature type="domain" description="Orn/DAP/Arg decarboxylase 2 C-terminal" evidence="6">
    <location>
        <begin position="353"/>
        <end position="440"/>
    </location>
</feature>
<dbReference type="InterPro" id="IPR029066">
    <property type="entry name" value="PLP-binding_barrel"/>
</dbReference>
<evidence type="ECO:0000259" key="7">
    <source>
        <dbReference type="Pfam" id="PF02784"/>
    </source>
</evidence>
<dbReference type="EMBL" id="VGIY01000030">
    <property type="protein sequence ID" value="MBM3316657.1"/>
    <property type="molecule type" value="Genomic_DNA"/>
</dbReference>
<evidence type="ECO:0000256" key="3">
    <source>
        <dbReference type="PIRSR" id="PIRSR600183-50"/>
    </source>
</evidence>
<dbReference type="Proteomes" id="UP000748308">
    <property type="component" value="Unassembled WGS sequence"/>
</dbReference>
<evidence type="ECO:0000259" key="6">
    <source>
        <dbReference type="Pfam" id="PF00278"/>
    </source>
</evidence>
<dbReference type="Gene3D" id="3.20.20.10">
    <property type="entry name" value="Alanine racemase"/>
    <property type="match status" value="1"/>
</dbReference>
<evidence type="ECO:0000313" key="8">
    <source>
        <dbReference type="EMBL" id="MBM3316657.1"/>
    </source>
</evidence>
<accession>A0A937X9H0</accession>
<protein>
    <submittedName>
        <fullName evidence="8">Alanine racemase</fullName>
    </submittedName>
</protein>
<comment type="similarity">
    <text evidence="4">Belongs to the Orn/Lys/Arg decarboxylase class-II family.</text>
</comment>
<dbReference type="SUPFAM" id="SSF51419">
    <property type="entry name" value="PLP-binding barrel"/>
    <property type="match status" value="1"/>
</dbReference>
<organism evidence="8 9">
    <name type="scientific">Eiseniibacteriota bacterium</name>
    <dbReference type="NCBI Taxonomy" id="2212470"/>
    <lineage>
        <taxon>Bacteria</taxon>
        <taxon>Candidatus Eiseniibacteriota</taxon>
    </lineage>
</organism>
<dbReference type="Pfam" id="PF02784">
    <property type="entry name" value="Orn_Arg_deC_N"/>
    <property type="match status" value="1"/>
</dbReference>
<dbReference type="GO" id="GO:0008836">
    <property type="term" value="F:diaminopimelate decarboxylase activity"/>
    <property type="evidence" value="ECO:0007669"/>
    <property type="project" value="TreeGrafter"/>
</dbReference>
<reference evidence="8" key="1">
    <citation type="submission" date="2019-03" db="EMBL/GenBank/DDBJ databases">
        <title>Lake Tanganyika Metagenome-Assembled Genomes (MAGs).</title>
        <authorList>
            <person name="Tran P."/>
        </authorList>
    </citation>
    <scope>NUCLEOTIDE SEQUENCE</scope>
    <source>
        <strain evidence="8">M_DeepCast_400m_m2_100</strain>
    </source>
</reference>
<dbReference type="PANTHER" id="PTHR43727:SF2">
    <property type="entry name" value="GROUP IV DECARBOXYLASE"/>
    <property type="match status" value="1"/>
</dbReference>
<dbReference type="InterPro" id="IPR009006">
    <property type="entry name" value="Ala_racemase/Decarboxylase_C"/>
</dbReference>
<gene>
    <name evidence="8" type="ORF">FJY75_02285</name>
</gene>
<dbReference type="Gene3D" id="2.40.37.10">
    <property type="entry name" value="Lyase, Ornithine Decarboxylase, Chain A, domain 1"/>
    <property type="match status" value="1"/>
</dbReference>
<dbReference type="InterPro" id="IPR022644">
    <property type="entry name" value="De-COase2_N"/>
</dbReference>
<comment type="caution">
    <text evidence="8">The sequence shown here is derived from an EMBL/GenBank/DDBJ whole genome shotgun (WGS) entry which is preliminary data.</text>
</comment>
<dbReference type="AlphaFoldDB" id="A0A937X9H0"/>
<feature type="region of interest" description="Disordered" evidence="5">
    <location>
        <begin position="248"/>
        <end position="315"/>
    </location>
</feature>
<feature type="modified residue" description="N6-(pyridoxal phosphate)lysine" evidence="3">
    <location>
        <position position="75"/>
    </location>
</feature>
<name>A0A937X9H0_UNCEI</name>
<evidence type="ECO:0000313" key="9">
    <source>
        <dbReference type="Proteomes" id="UP000748308"/>
    </source>
</evidence>
<dbReference type="PRINTS" id="PR01182">
    <property type="entry name" value="ORNDCRBXLASE"/>
</dbReference>
<feature type="active site" description="Proton donor" evidence="3">
    <location>
        <position position="413"/>
    </location>
</feature>
<comment type="cofactor">
    <cofactor evidence="1 3">
        <name>pyridoxal 5'-phosphate</name>
        <dbReference type="ChEBI" id="CHEBI:597326"/>
    </cofactor>
</comment>
<evidence type="ECO:0000256" key="1">
    <source>
        <dbReference type="ARBA" id="ARBA00001933"/>
    </source>
</evidence>
<evidence type="ECO:0000256" key="5">
    <source>
        <dbReference type="SAM" id="MobiDB-lite"/>
    </source>
</evidence>
<feature type="compositionally biased region" description="Low complexity" evidence="5">
    <location>
        <begin position="284"/>
        <end position="302"/>
    </location>
</feature>
<proteinExistence type="inferred from homology"/>